<accession>A0AAD5VS55</accession>
<dbReference type="CDD" id="cd01763">
    <property type="entry name" value="Ubl_SUMO_like"/>
    <property type="match status" value="1"/>
</dbReference>
<dbReference type="InterPro" id="IPR022617">
    <property type="entry name" value="Rad60/SUMO-like_dom"/>
</dbReference>
<dbReference type="PANTHER" id="PTHR14140:SF27">
    <property type="entry name" value="OS04G0289800 PROTEIN"/>
    <property type="match status" value="1"/>
</dbReference>
<feature type="compositionally biased region" description="Polar residues" evidence="3">
    <location>
        <begin position="26"/>
        <end position="44"/>
    </location>
</feature>
<dbReference type="Pfam" id="PF11976">
    <property type="entry name" value="Rad60-SLD"/>
    <property type="match status" value="1"/>
</dbReference>
<dbReference type="PANTHER" id="PTHR14140">
    <property type="entry name" value="E3 UBIQUITIN-PROTEIN LIGASE UHRF-RELATED"/>
    <property type="match status" value="1"/>
</dbReference>
<evidence type="ECO:0000256" key="1">
    <source>
        <dbReference type="ARBA" id="ARBA00023242"/>
    </source>
</evidence>
<keyword evidence="1 2" id="KW-0539">Nucleus</keyword>
<feature type="domain" description="YDG" evidence="5">
    <location>
        <begin position="66"/>
        <end position="210"/>
    </location>
</feature>
<dbReference type="GO" id="GO:0005634">
    <property type="term" value="C:nucleus"/>
    <property type="evidence" value="ECO:0007669"/>
    <property type="project" value="UniProtKB-SubCell"/>
</dbReference>
<keyword evidence="7" id="KW-1185">Reference proteome</keyword>
<dbReference type="Gene3D" id="3.10.20.90">
    <property type="entry name" value="Phosphatidylinositol 3-kinase Catalytic Subunit, Chain A, domain 1"/>
    <property type="match status" value="1"/>
</dbReference>
<dbReference type="InterPro" id="IPR036987">
    <property type="entry name" value="SRA-YDG_sf"/>
</dbReference>
<evidence type="ECO:0000259" key="4">
    <source>
        <dbReference type="PROSITE" id="PS50053"/>
    </source>
</evidence>
<dbReference type="Pfam" id="PF02182">
    <property type="entry name" value="SAD_SRA"/>
    <property type="match status" value="1"/>
</dbReference>
<dbReference type="GO" id="GO:0061630">
    <property type="term" value="F:ubiquitin protein ligase activity"/>
    <property type="evidence" value="ECO:0007669"/>
    <property type="project" value="TreeGrafter"/>
</dbReference>
<feature type="domain" description="Ubiquitin-like" evidence="4">
    <location>
        <begin position="246"/>
        <end position="321"/>
    </location>
</feature>
<dbReference type="SMART" id="SM00213">
    <property type="entry name" value="UBQ"/>
    <property type="match status" value="1"/>
</dbReference>
<dbReference type="InterPro" id="IPR045134">
    <property type="entry name" value="UHRF1/2-like"/>
</dbReference>
<dbReference type="EMBL" id="JANIEX010000504">
    <property type="protein sequence ID" value="KAJ3566213.1"/>
    <property type="molecule type" value="Genomic_DNA"/>
</dbReference>
<evidence type="ECO:0000256" key="3">
    <source>
        <dbReference type="SAM" id="MobiDB-lite"/>
    </source>
</evidence>
<dbReference type="GO" id="GO:0044027">
    <property type="term" value="P:negative regulation of gene expression via chromosomal CpG island methylation"/>
    <property type="evidence" value="ECO:0007669"/>
    <property type="project" value="TreeGrafter"/>
</dbReference>
<dbReference type="SMART" id="SM00466">
    <property type="entry name" value="SRA"/>
    <property type="match status" value="1"/>
</dbReference>
<dbReference type="SUPFAM" id="SSF88697">
    <property type="entry name" value="PUA domain-like"/>
    <property type="match status" value="1"/>
</dbReference>
<dbReference type="InterPro" id="IPR000626">
    <property type="entry name" value="Ubiquitin-like_dom"/>
</dbReference>
<protein>
    <submittedName>
        <fullName evidence="6">Uncharacterized protein</fullName>
    </submittedName>
</protein>
<organism evidence="6 7">
    <name type="scientific">Leucocoprinus birnbaumii</name>
    <dbReference type="NCBI Taxonomy" id="56174"/>
    <lineage>
        <taxon>Eukaryota</taxon>
        <taxon>Fungi</taxon>
        <taxon>Dikarya</taxon>
        <taxon>Basidiomycota</taxon>
        <taxon>Agaricomycotina</taxon>
        <taxon>Agaricomycetes</taxon>
        <taxon>Agaricomycetidae</taxon>
        <taxon>Agaricales</taxon>
        <taxon>Agaricineae</taxon>
        <taxon>Agaricaceae</taxon>
        <taxon>Leucocoprinus</taxon>
    </lineage>
</organism>
<comment type="subcellular location">
    <subcellularLocation>
        <location evidence="2">Nucleus</location>
    </subcellularLocation>
</comment>
<feature type="region of interest" description="Disordered" evidence="3">
    <location>
        <begin position="26"/>
        <end position="45"/>
    </location>
</feature>
<dbReference type="Proteomes" id="UP001213000">
    <property type="component" value="Unassembled WGS sequence"/>
</dbReference>
<evidence type="ECO:0000313" key="7">
    <source>
        <dbReference type="Proteomes" id="UP001213000"/>
    </source>
</evidence>
<sequence length="324" mass="35911">MAMERFRTQLMQQDKSGVYRVNTSLVHPTASPSTSPVKGQTSPTGLAAPAAWTLSSSEASAHDHYGHPDGYLVGSIFADRKACMDAHVHRATMKGIVGNSREGAYSVVVNDGYEDDIDEGDVIWYTGAGGQEVRGGSEPQRTDQSFEHPSNASLLRNTFTKHPVRVIRGSKNSKWGPFHGYRYDGLYDVLSAEYAKGKSGFRICRYKLQSRGPFRVWVPTTTAYHHFCIQRVSNMSQEPEDVKPKLSLSIHNYDGNSITVKVRPNMPFGKIFNAALKKFEKEPGSLRFLYDGKRIQEEDTPASMEMEDGDQIDAQLPQIGGGLS</sequence>
<evidence type="ECO:0000259" key="5">
    <source>
        <dbReference type="PROSITE" id="PS51015"/>
    </source>
</evidence>
<evidence type="ECO:0000313" key="6">
    <source>
        <dbReference type="EMBL" id="KAJ3566213.1"/>
    </source>
</evidence>
<reference evidence="6" key="1">
    <citation type="submission" date="2022-07" db="EMBL/GenBank/DDBJ databases">
        <title>Genome Sequence of Leucocoprinus birnbaumii.</title>
        <authorList>
            <person name="Buettner E."/>
        </authorList>
    </citation>
    <scope>NUCLEOTIDE SEQUENCE</scope>
    <source>
        <strain evidence="6">VT141</strain>
    </source>
</reference>
<evidence type="ECO:0000256" key="2">
    <source>
        <dbReference type="PROSITE-ProRule" id="PRU00358"/>
    </source>
</evidence>
<feature type="region of interest" description="Disordered" evidence="3">
    <location>
        <begin position="297"/>
        <end position="324"/>
    </location>
</feature>
<name>A0AAD5VS55_9AGAR</name>
<dbReference type="PROSITE" id="PS50053">
    <property type="entry name" value="UBIQUITIN_2"/>
    <property type="match status" value="1"/>
</dbReference>
<dbReference type="InterPro" id="IPR003105">
    <property type="entry name" value="SRA_YDG"/>
</dbReference>
<comment type="caution">
    <text evidence="6">The sequence shown here is derived from an EMBL/GenBank/DDBJ whole genome shotgun (WGS) entry which is preliminary data.</text>
</comment>
<proteinExistence type="predicted"/>
<dbReference type="InterPro" id="IPR015947">
    <property type="entry name" value="PUA-like_sf"/>
</dbReference>
<dbReference type="InterPro" id="IPR029071">
    <property type="entry name" value="Ubiquitin-like_domsf"/>
</dbReference>
<dbReference type="SUPFAM" id="SSF54236">
    <property type="entry name" value="Ubiquitin-like"/>
    <property type="match status" value="1"/>
</dbReference>
<dbReference type="PROSITE" id="PS51015">
    <property type="entry name" value="YDG"/>
    <property type="match status" value="1"/>
</dbReference>
<dbReference type="AlphaFoldDB" id="A0AAD5VS55"/>
<gene>
    <name evidence="6" type="ORF">NP233_g7141</name>
</gene>
<dbReference type="GO" id="GO:0016567">
    <property type="term" value="P:protein ubiquitination"/>
    <property type="evidence" value="ECO:0007669"/>
    <property type="project" value="TreeGrafter"/>
</dbReference>
<dbReference type="Gene3D" id="2.30.280.10">
    <property type="entry name" value="SRA-YDG"/>
    <property type="match status" value="1"/>
</dbReference>